<proteinExistence type="predicted"/>
<gene>
    <name evidence="1" type="ORF">LCGC14_0598250</name>
</gene>
<dbReference type="EMBL" id="LAZR01000954">
    <property type="protein sequence ID" value="KKN53866.1"/>
    <property type="molecule type" value="Genomic_DNA"/>
</dbReference>
<name>A0A0F9TXM5_9ZZZZ</name>
<protein>
    <submittedName>
        <fullName evidence="1">Uncharacterized protein</fullName>
    </submittedName>
</protein>
<organism evidence="1">
    <name type="scientific">marine sediment metagenome</name>
    <dbReference type="NCBI Taxonomy" id="412755"/>
    <lineage>
        <taxon>unclassified sequences</taxon>
        <taxon>metagenomes</taxon>
        <taxon>ecological metagenomes</taxon>
    </lineage>
</organism>
<accession>A0A0F9TXM5</accession>
<reference evidence="1" key="1">
    <citation type="journal article" date="2015" name="Nature">
        <title>Complex archaea that bridge the gap between prokaryotes and eukaryotes.</title>
        <authorList>
            <person name="Spang A."/>
            <person name="Saw J.H."/>
            <person name="Jorgensen S.L."/>
            <person name="Zaremba-Niedzwiedzka K."/>
            <person name="Martijn J."/>
            <person name="Lind A.E."/>
            <person name="van Eijk R."/>
            <person name="Schleper C."/>
            <person name="Guy L."/>
            <person name="Ettema T.J."/>
        </authorList>
    </citation>
    <scope>NUCLEOTIDE SEQUENCE</scope>
</reference>
<comment type="caution">
    <text evidence="1">The sequence shown here is derived from an EMBL/GenBank/DDBJ whole genome shotgun (WGS) entry which is preliminary data.</text>
</comment>
<evidence type="ECO:0000313" key="1">
    <source>
        <dbReference type="EMBL" id="KKN53866.1"/>
    </source>
</evidence>
<sequence length="54" mass="6274">MKTYLNIGDQVYCIGAKLRIADTENIELITAEDDMYYDGLLVNWDENGYYTESE</sequence>
<dbReference type="AlphaFoldDB" id="A0A0F9TXM5"/>